<keyword evidence="3" id="KW-1133">Transmembrane helix</keyword>
<dbReference type="Gene3D" id="3.40.50.300">
    <property type="entry name" value="P-loop containing nucleotide triphosphate hydrolases"/>
    <property type="match status" value="1"/>
</dbReference>
<dbReference type="SMR" id="A0A8I6X7N7"/>
<evidence type="ECO:0000256" key="1">
    <source>
        <dbReference type="ARBA" id="ARBA00022737"/>
    </source>
</evidence>
<keyword evidence="3" id="KW-0812">Transmembrane</keyword>
<name>A0A8I6X7N7_HORVV</name>
<feature type="transmembrane region" description="Helical" evidence="3">
    <location>
        <begin position="295"/>
        <end position="314"/>
    </location>
</feature>
<dbReference type="Proteomes" id="UP000011116">
    <property type="component" value="Chromosome 5H"/>
</dbReference>
<sequence length="318" mass="36946">MDLKEGVMGSVLSKMSELLKEEHDLPHRAKEVLKYLVVIDDLWNEDDWHSISSSLPNNDCASRVITTTRVNDIAMLCCSGCDESIYEVHYLGYQNSRELFYKHYFHHADSWPEAPGDIFLFAILKMCSGTPSAIKRIASLLITKVTPKKQWQEMMYSVYFSWKQTPRSLGSEAENIAGFKLFREIISIIYDDLPGALKDCLLYLAVHAKNQIIHKTSMGRKWIAEGFISENVRHGREEVASRYFDELINRNFIRLSEYDNYSREEKYEVNQMVLYVLRQISNEEKIAAVLSDVGIFFKGICSLFPFVSAMFFWFRTFN</sequence>
<dbReference type="GO" id="GO:0002758">
    <property type="term" value="P:innate immune response-activating signaling pathway"/>
    <property type="evidence" value="ECO:0007669"/>
    <property type="project" value="UniProtKB-ARBA"/>
</dbReference>
<dbReference type="PANTHER" id="PTHR23155">
    <property type="entry name" value="DISEASE RESISTANCE PROTEIN RP"/>
    <property type="match status" value="1"/>
</dbReference>
<evidence type="ECO:0000259" key="5">
    <source>
        <dbReference type="Pfam" id="PF23559"/>
    </source>
</evidence>
<dbReference type="InterPro" id="IPR027417">
    <property type="entry name" value="P-loop_NTPase"/>
</dbReference>
<keyword evidence="2" id="KW-0611">Plant defense</keyword>
<dbReference type="EnsemblPlants" id="HORVU.MOREX.r3.5HG0426330.1">
    <property type="protein sequence ID" value="HORVU.MOREX.r3.5HG0426330.1"/>
    <property type="gene ID" value="HORVU.MOREX.r3.5HG0426330"/>
</dbReference>
<dbReference type="Pfam" id="PF00931">
    <property type="entry name" value="NB-ARC"/>
    <property type="match status" value="1"/>
</dbReference>
<organism evidence="6 7">
    <name type="scientific">Hordeum vulgare subsp. vulgare</name>
    <name type="common">Domesticated barley</name>
    <dbReference type="NCBI Taxonomy" id="112509"/>
    <lineage>
        <taxon>Eukaryota</taxon>
        <taxon>Viridiplantae</taxon>
        <taxon>Streptophyta</taxon>
        <taxon>Embryophyta</taxon>
        <taxon>Tracheophyta</taxon>
        <taxon>Spermatophyta</taxon>
        <taxon>Magnoliopsida</taxon>
        <taxon>Liliopsida</taxon>
        <taxon>Poales</taxon>
        <taxon>Poaceae</taxon>
        <taxon>BOP clade</taxon>
        <taxon>Pooideae</taxon>
        <taxon>Triticodae</taxon>
        <taxon>Triticeae</taxon>
        <taxon>Hordeinae</taxon>
        <taxon>Hordeum</taxon>
    </lineage>
</organism>
<evidence type="ECO:0000259" key="4">
    <source>
        <dbReference type="Pfam" id="PF00931"/>
    </source>
</evidence>
<evidence type="ECO:0000313" key="6">
    <source>
        <dbReference type="EnsemblPlants" id="HORVU.MOREX.r3.5HG0426330.1"/>
    </source>
</evidence>
<evidence type="ECO:0008006" key="8">
    <source>
        <dbReference type="Google" id="ProtNLM"/>
    </source>
</evidence>
<keyword evidence="7" id="KW-1185">Reference proteome</keyword>
<evidence type="ECO:0000256" key="2">
    <source>
        <dbReference type="ARBA" id="ARBA00022821"/>
    </source>
</evidence>
<dbReference type="InterPro" id="IPR058922">
    <property type="entry name" value="WHD_DRP"/>
</dbReference>
<feature type="domain" description="Disease resistance protein winged helix" evidence="5">
    <location>
        <begin position="209"/>
        <end position="273"/>
    </location>
</feature>
<dbReference type="PANTHER" id="PTHR23155:SF1228">
    <property type="entry name" value="NB-ARC DOMAIN CONTAINING PROTEIN, EXPRESSED"/>
    <property type="match status" value="1"/>
</dbReference>
<dbReference type="InterPro" id="IPR036388">
    <property type="entry name" value="WH-like_DNA-bd_sf"/>
</dbReference>
<keyword evidence="1" id="KW-0677">Repeat</keyword>
<dbReference type="Gramene" id="HORVU.MOREX.r3.5HG0426330.1">
    <property type="protein sequence ID" value="HORVU.MOREX.r3.5HG0426330.1"/>
    <property type="gene ID" value="HORVU.MOREX.r3.5HG0426330"/>
</dbReference>
<keyword evidence="3" id="KW-0472">Membrane</keyword>
<dbReference type="Gene3D" id="1.10.10.10">
    <property type="entry name" value="Winged helix-like DNA-binding domain superfamily/Winged helix DNA-binding domain"/>
    <property type="match status" value="1"/>
</dbReference>
<dbReference type="AlphaFoldDB" id="A0A8I6X7N7"/>
<evidence type="ECO:0000256" key="3">
    <source>
        <dbReference type="SAM" id="Phobius"/>
    </source>
</evidence>
<dbReference type="FunFam" id="1.10.10.10:FF:000322">
    <property type="entry name" value="Probable disease resistance protein At1g63360"/>
    <property type="match status" value="1"/>
</dbReference>
<protein>
    <recommendedName>
        <fullName evidence="8">NB-ARC domain-containing protein</fullName>
    </recommendedName>
</protein>
<dbReference type="InterPro" id="IPR002182">
    <property type="entry name" value="NB-ARC"/>
</dbReference>
<dbReference type="Pfam" id="PF23559">
    <property type="entry name" value="WHD_DRP"/>
    <property type="match status" value="1"/>
</dbReference>
<proteinExistence type="predicted"/>
<dbReference type="SUPFAM" id="SSF52540">
    <property type="entry name" value="P-loop containing nucleoside triphosphate hydrolases"/>
    <property type="match status" value="1"/>
</dbReference>
<reference evidence="6" key="2">
    <citation type="submission" date="2020-10" db="EMBL/GenBank/DDBJ databases">
        <authorList>
            <person name="Scholz U."/>
            <person name="Mascher M."/>
            <person name="Fiebig A."/>
        </authorList>
    </citation>
    <scope>NUCLEOTIDE SEQUENCE [LARGE SCALE GENOMIC DNA]</scope>
    <source>
        <strain evidence="6">cv. Morex</strain>
    </source>
</reference>
<accession>A0A8I6X7N7</accession>
<reference evidence="6" key="3">
    <citation type="submission" date="2022-01" db="UniProtKB">
        <authorList>
            <consortium name="EnsemblPlants"/>
        </authorList>
    </citation>
    <scope>IDENTIFICATION</scope>
    <source>
        <strain evidence="6">subsp. vulgare</strain>
    </source>
</reference>
<dbReference type="GO" id="GO:0042742">
    <property type="term" value="P:defense response to bacterium"/>
    <property type="evidence" value="ECO:0007669"/>
    <property type="project" value="UniProtKB-ARBA"/>
</dbReference>
<reference evidence="7" key="1">
    <citation type="journal article" date="2012" name="Nature">
        <title>A physical, genetic and functional sequence assembly of the barley genome.</title>
        <authorList>
            <consortium name="The International Barley Genome Sequencing Consortium"/>
            <person name="Mayer K.F."/>
            <person name="Waugh R."/>
            <person name="Brown J.W."/>
            <person name="Schulman A."/>
            <person name="Langridge P."/>
            <person name="Platzer M."/>
            <person name="Fincher G.B."/>
            <person name="Muehlbauer G.J."/>
            <person name="Sato K."/>
            <person name="Close T.J."/>
            <person name="Wise R.P."/>
            <person name="Stein N."/>
        </authorList>
    </citation>
    <scope>NUCLEOTIDE SEQUENCE [LARGE SCALE GENOMIC DNA]</scope>
    <source>
        <strain evidence="7">cv. Morex</strain>
    </source>
</reference>
<dbReference type="InterPro" id="IPR044974">
    <property type="entry name" value="Disease_R_plants"/>
</dbReference>
<evidence type="ECO:0000313" key="7">
    <source>
        <dbReference type="Proteomes" id="UP000011116"/>
    </source>
</evidence>
<dbReference type="GO" id="GO:0009626">
    <property type="term" value="P:plant-type hypersensitive response"/>
    <property type="evidence" value="ECO:0007669"/>
    <property type="project" value="UniProtKB-ARBA"/>
</dbReference>
<dbReference type="GO" id="GO:0043531">
    <property type="term" value="F:ADP binding"/>
    <property type="evidence" value="ECO:0007669"/>
    <property type="project" value="InterPro"/>
</dbReference>
<feature type="domain" description="NB-ARC" evidence="4">
    <location>
        <begin position="34"/>
        <end position="108"/>
    </location>
</feature>